<name>A0A0E0QGZ7_ORYRU</name>
<proteinExistence type="predicted"/>
<sequence length="121" mass="13185">MEEIPDPENTDNLVERKKNDPPLLCLSPAVTHHGHACCHPCKIHPGSAVVPPASAPDSGRMRHLLASRSQSPFYRVGSADVAPATARWWRWRRRASRPRSSITAAPAVTGAGSHVTRLVKN</sequence>
<dbReference type="Gramene" id="ORUFI08G10790.1">
    <property type="protein sequence ID" value="ORUFI08G10790.1"/>
    <property type="gene ID" value="ORUFI08G10790"/>
</dbReference>
<feature type="region of interest" description="Disordered" evidence="1">
    <location>
        <begin position="95"/>
        <end position="121"/>
    </location>
</feature>
<dbReference type="EnsemblPlants" id="ORUFI08G10790.1">
    <property type="protein sequence ID" value="ORUFI08G10790.1"/>
    <property type="gene ID" value="ORUFI08G10790"/>
</dbReference>
<accession>A0A0E0QGZ7</accession>
<dbReference type="Proteomes" id="UP000008022">
    <property type="component" value="Unassembled WGS sequence"/>
</dbReference>
<evidence type="ECO:0000256" key="1">
    <source>
        <dbReference type="SAM" id="MobiDB-lite"/>
    </source>
</evidence>
<dbReference type="AlphaFoldDB" id="A0A0E0QGZ7"/>
<feature type="region of interest" description="Disordered" evidence="1">
    <location>
        <begin position="1"/>
        <end position="21"/>
    </location>
</feature>
<reference evidence="2" key="2">
    <citation type="submission" date="2015-06" db="UniProtKB">
        <authorList>
            <consortium name="EnsemblPlants"/>
        </authorList>
    </citation>
    <scope>IDENTIFICATION</scope>
</reference>
<evidence type="ECO:0000313" key="2">
    <source>
        <dbReference type="EnsemblPlants" id="ORUFI08G10790.1"/>
    </source>
</evidence>
<feature type="compositionally biased region" description="Low complexity" evidence="1">
    <location>
        <begin position="98"/>
        <end position="107"/>
    </location>
</feature>
<evidence type="ECO:0000313" key="3">
    <source>
        <dbReference type="Proteomes" id="UP000008022"/>
    </source>
</evidence>
<keyword evidence="3" id="KW-1185">Reference proteome</keyword>
<reference evidence="3" key="1">
    <citation type="submission" date="2013-06" db="EMBL/GenBank/DDBJ databases">
        <authorList>
            <person name="Zhao Q."/>
        </authorList>
    </citation>
    <scope>NUCLEOTIDE SEQUENCE</scope>
    <source>
        <strain evidence="3">cv. W1943</strain>
    </source>
</reference>
<dbReference type="HOGENOM" id="CLU_2041887_0_0_1"/>
<protein>
    <submittedName>
        <fullName evidence="2">Uncharacterized protein</fullName>
    </submittedName>
</protein>
<organism evidence="2 3">
    <name type="scientific">Oryza rufipogon</name>
    <name type="common">Brownbeard rice</name>
    <name type="synonym">Asian wild rice</name>
    <dbReference type="NCBI Taxonomy" id="4529"/>
    <lineage>
        <taxon>Eukaryota</taxon>
        <taxon>Viridiplantae</taxon>
        <taxon>Streptophyta</taxon>
        <taxon>Embryophyta</taxon>
        <taxon>Tracheophyta</taxon>
        <taxon>Spermatophyta</taxon>
        <taxon>Magnoliopsida</taxon>
        <taxon>Liliopsida</taxon>
        <taxon>Poales</taxon>
        <taxon>Poaceae</taxon>
        <taxon>BOP clade</taxon>
        <taxon>Oryzoideae</taxon>
        <taxon>Oryzeae</taxon>
        <taxon>Oryzinae</taxon>
        <taxon>Oryza</taxon>
    </lineage>
</organism>